<dbReference type="EMBL" id="JAKKPZ010000775">
    <property type="protein sequence ID" value="KAI1692390.1"/>
    <property type="molecule type" value="Genomic_DNA"/>
</dbReference>
<evidence type="ECO:0000256" key="2">
    <source>
        <dbReference type="ARBA" id="ARBA00022737"/>
    </source>
</evidence>
<evidence type="ECO:0000256" key="1">
    <source>
        <dbReference type="ARBA" id="ARBA00022723"/>
    </source>
</evidence>
<dbReference type="Gene3D" id="1.10.238.10">
    <property type="entry name" value="EF-hand"/>
    <property type="match status" value="2"/>
</dbReference>
<name>A0AAD4MG09_9BILA</name>
<dbReference type="InterPro" id="IPR011992">
    <property type="entry name" value="EF-hand-dom_pair"/>
</dbReference>
<feature type="domain" description="EF-hand" evidence="5">
    <location>
        <begin position="85"/>
        <end position="120"/>
    </location>
</feature>
<dbReference type="AlphaFoldDB" id="A0AAD4MG09"/>
<dbReference type="SUPFAM" id="SSF47473">
    <property type="entry name" value="EF-hand"/>
    <property type="match status" value="1"/>
</dbReference>
<feature type="domain" description="EF-hand" evidence="5">
    <location>
        <begin position="20"/>
        <end position="55"/>
    </location>
</feature>
<dbReference type="InterPro" id="IPR018247">
    <property type="entry name" value="EF_Hand_1_Ca_BS"/>
</dbReference>
<dbReference type="Proteomes" id="UP001201812">
    <property type="component" value="Unassembled WGS sequence"/>
</dbReference>
<keyword evidence="1" id="KW-0479">Metal-binding</keyword>
<keyword evidence="2" id="KW-0677">Repeat</keyword>
<organism evidence="6 7">
    <name type="scientific">Ditylenchus destructor</name>
    <dbReference type="NCBI Taxonomy" id="166010"/>
    <lineage>
        <taxon>Eukaryota</taxon>
        <taxon>Metazoa</taxon>
        <taxon>Ecdysozoa</taxon>
        <taxon>Nematoda</taxon>
        <taxon>Chromadorea</taxon>
        <taxon>Rhabditida</taxon>
        <taxon>Tylenchina</taxon>
        <taxon>Tylenchomorpha</taxon>
        <taxon>Sphaerularioidea</taxon>
        <taxon>Anguinidae</taxon>
        <taxon>Anguininae</taxon>
        <taxon>Ditylenchus</taxon>
    </lineage>
</organism>
<evidence type="ECO:0000259" key="5">
    <source>
        <dbReference type="PROSITE" id="PS50222"/>
    </source>
</evidence>
<keyword evidence="7" id="KW-1185">Reference proteome</keyword>
<dbReference type="SMART" id="SM00054">
    <property type="entry name" value="EFh"/>
    <property type="match status" value="4"/>
</dbReference>
<evidence type="ECO:0000256" key="4">
    <source>
        <dbReference type="SAM" id="SignalP"/>
    </source>
</evidence>
<dbReference type="GO" id="GO:0005509">
    <property type="term" value="F:calcium ion binding"/>
    <property type="evidence" value="ECO:0007669"/>
    <property type="project" value="InterPro"/>
</dbReference>
<evidence type="ECO:0000313" key="7">
    <source>
        <dbReference type="Proteomes" id="UP001201812"/>
    </source>
</evidence>
<dbReference type="Pfam" id="PF13499">
    <property type="entry name" value="EF-hand_7"/>
    <property type="match status" value="2"/>
</dbReference>
<proteinExistence type="predicted"/>
<dbReference type="PANTHER" id="PTHR10891">
    <property type="entry name" value="EF-HAND CALCIUM-BINDING DOMAIN CONTAINING PROTEIN"/>
    <property type="match status" value="1"/>
</dbReference>
<keyword evidence="4" id="KW-0732">Signal</keyword>
<keyword evidence="3" id="KW-0106">Calcium</keyword>
<accession>A0AAD4MG09</accession>
<gene>
    <name evidence="6" type="ORF">DdX_21283</name>
</gene>
<feature type="domain" description="EF-hand" evidence="5">
    <location>
        <begin position="122"/>
        <end position="157"/>
    </location>
</feature>
<dbReference type="InterPro" id="IPR002048">
    <property type="entry name" value="EF_hand_dom"/>
</dbReference>
<protein>
    <submittedName>
        <fullName evidence="6">EF hand domain-containing protein</fullName>
    </submittedName>
</protein>
<dbReference type="InterPro" id="IPR039647">
    <property type="entry name" value="EF_hand_pair_protein_CML-like"/>
</dbReference>
<evidence type="ECO:0000313" key="6">
    <source>
        <dbReference type="EMBL" id="KAI1692390.1"/>
    </source>
</evidence>
<evidence type="ECO:0000256" key="3">
    <source>
        <dbReference type="ARBA" id="ARBA00022837"/>
    </source>
</evidence>
<feature type="chain" id="PRO_5042149139" evidence="4">
    <location>
        <begin position="23"/>
        <end position="166"/>
    </location>
</feature>
<dbReference type="PROSITE" id="PS00018">
    <property type="entry name" value="EF_HAND_1"/>
    <property type="match status" value="3"/>
</dbReference>
<comment type="caution">
    <text evidence="6">The sequence shown here is derived from an EMBL/GenBank/DDBJ whole genome shotgun (WGS) entry which is preliminary data.</text>
</comment>
<sequence length="166" mass="18512">MKVSALVFLTAFVLLNISTVHSDKIDEYFKKFDLNGDGKISHEEIETLIEQVKELGIEPGSYATALRLVLSLTDANKDGFVTLDELRNFPETFFKAIDENGDGKLSFEEYKAFVEKFYLTGLGSEVLRAAFDKTDLDKDGYISLEEYEKGIAEAIDGQTLGSVFGK</sequence>
<dbReference type="PROSITE" id="PS50222">
    <property type="entry name" value="EF_HAND_2"/>
    <property type="match status" value="3"/>
</dbReference>
<feature type="signal peptide" evidence="4">
    <location>
        <begin position="1"/>
        <end position="22"/>
    </location>
</feature>
<reference evidence="6" key="1">
    <citation type="submission" date="2022-01" db="EMBL/GenBank/DDBJ databases">
        <title>Genome Sequence Resource for Two Populations of Ditylenchus destructor, the Migratory Endoparasitic Phytonematode.</title>
        <authorList>
            <person name="Zhang H."/>
            <person name="Lin R."/>
            <person name="Xie B."/>
        </authorList>
    </citation>
    <scope>NUCLEOTIDE SEQUENCE</scope>
    <source>
        <strain evidence="6">BazhouSP</strain>
    </source>
</reference>